<keyword evidence="9" id="KW-1185">Reference proteome</keyword>
<dbReference type="InterPro" id="IPR032808">
    <property type="entry name" value="DoxX"/>
</dbReference>
<evidence type="ECO:0000256" key="7">
    <source>
        <dbReference type="SAM" id="Phobius"/>
    </source>
</evidence>
<dbReference type="OrthoDB" id="346004at2"/>
<evidence type="ECO:0000256" key="4">
    <source>
        <dbReference type="ARBA" id="ARBA00022692"/>
    </source>
</evidence>
<accession>A0A3A6PCQ9</accession>
<feature type="transmembrane region" description="Helical" evidence="7">
    <location>
        <begin position="6"/>
        <end position="28"/>
    </location>
</feature>
<keyword evidence="6 7" id="KW-0472">Membrane</keyword>
<evidence type="ECO:0000256" key="1">
    <source>
        <dbReference type="ARBA" id="ARBA00004651"/>
    </source>
</evidence>
<reference evidence="8 9" key="1">
    <citation type="submission" date="2018-09" db="EMBL/GenBank/DDBJ databases">
        <title>Paenibacillus aracenensis nov. sp. isolated from a cave in southern Spain.</title>
        <authorList>
            <person name="Jurado V."/>
            <person name="Gutierrez-Patricio S."/>
            <person name="Gonzalez-Pimentel J.L."/>
            <person name="Miller A.Z."/>
            <person name="Laiz L."/>
            <person name="Saiz-Jimenez C."/>
        </authorList>
    </citation>
    <scope>NUCLEOTIDE SEQUENCE [LARGE SCALE GENOMIC DNA]</scope>
    <source>
        <strain evidence="8 9">JCM 19203</strain>
    </source>
</reference>
<dbReference type="RefSeq" id="WP_120112427.1">
    <property type="nucleotide sequence ID" value="NZ_QXQB01000003.1"/>
</dbReference>
<dbReference type="EMBL" id="QXQB01000003">
    <property type="protein sequence ID" value="RJX39212.1"/>
    <property type="molecule type" value="Genomic_DNA"/>
</dbReference>
<keyword evidence="4 7" id="KW-0812">Transmembrane</keyword>
<dbReference type="Pfam" id="PF07681">
    <property type="entry name" value="DoxX"/>
    <property type="match status" value="1"/>
</dbReference>
<dbReference type="PANTHER" id="PTHR33452:SF10">
    <property type="entry name" value="OXIDOREDUCTASE MHQP-RELATED"/>
    <property type="match status" value="1"/>
</dbReference>
<evidence type="ECO:0000256" key="3">
    <source>
        <dbReference type="ARBA" id="ARBA00022475"/>
    </source>
</evidence>
<feature type="transmembrane region" description="Helical" evidence="7">
    <location>
        <begin position="105"/>
        <end position="126"/>
    </location>
</feature>
<gene>
    <name evidence="8" type="ORF">D3P09_13650</name>
</gene>
<keyword evidence="3" id="KW-1003">Cell membrane</keyword>
<dbReference type="PANTHER" id="PTHR33452">
    <property type="entry name" value="OXIDOREDUCTASE CATD-RELATED"/>
    <property type="match status" value="1"/>
</dbReference>
<feature type="transmembrane region" description="Helical" evidence="7">
    <location>
        <begin position="49"/>
        <end position="68"/>
    </location>
</feature>
<comment type="similarity">
    <text evidence="2">Belongs to the DoxX family.</text>
</comment>
<dbReference type="GO" id="GO:0005886">
    <property type="term" value="C:plasma membrane"/>
    <property type="evidence" value="ECO:0007669"/>
    <property type="project" value="UniProtKB-SubCell"/>
</dbReference>
<comment type="subcellular location">
    <subcellularLocation>
        <location evidence="1">Cell membrane</location>
        <topology evidence="1">Multi-pass membrane protein</topology>
    </subcellularLocation>
</comment>
<dbReference type="InterPro" id="IPR051907">
    <property type="entry name" value="DoxX-like_oxidoreductase"/>
</dbReference>
<proteinExistence type="inferred from homology"/>
<dbReference type="AlphaFoldDB" id="A0A3A6PCQ9"/>
<organism evidence="8 9">
    <name type="scientific">Paenibacillus pinisoli</name>
    <dbReference type="NCBI Taxonomy" id="1276110"/>
    <lineage>
        <taxon>Bacteria</taxon>
        <taxon>Bacillati</taxon>
        <taxon>Bacillota</taxon>
        <taxon>Bacilli</taxon>
        <taxon>Bacillales</taxon>
        <taxon>Paenibacillaceae</taxon>
        <taxon>Paenibacillus</taxon>
    </lineage>
</organism>
<dbReference type="Proteomes" id="UP000267798">
    <property type="component" value="Unassembled WGS sequence"/>
</dbReference>
<evidence type="ECO:0000313" key="9">
    <source>
        <dbReference type="Proteomes" id="UP000267798"/>
    </source>
</evidence>
<evidence type="ECO:0000313" key="8">
    <source>
        <dbReference type="EMBL" id="RJX39212.1"/>
    </source>
</evidence>
<keyword evidence="5 7" id="KW-1133">Transmembrane helix</keyword>
<feature type="transmembrane region" description="Helical" evidence="7">
    <location>
        <begin position="74"/>
        <end position="93"/>
    </location>
</feature>
<evidence type="ECO:0000256" key="6">
    <source>
        <dbReference type="ARBA" id="ARBA00023136"/>
    </source>
</evidence>
<protein>
    <submittedName>
        <fullName evidence="8">DoxX family protein</fullName>
    </submittedName>
</protein>
<evidence type="ECO:0000256" key="5">
    <source>
        <dbReference type="ARBA" id="ARBA00022989"/>
    </source>
</evidence>
<name>A0A3A6PCQ9_9BACL</name>
<sequence>MDTGLLIMRVVIGLIFAGHGAQKLFGWFGGPGLKGTGGWFESIGVKPGALLAVVIGLFEVIGGILLALGLWMPVAAAMIIIPMIGAIVTVHGQNGLWMTKNGMEYNLILIAAAVGLALIGPGAYAIGSW</sequence>
<comment type="caution">
    <text evidence="8">The sequence shown here is derived from an EMBL/GenBank/DDBJ whole genome shotgun (WGS) entry which is preliminary data.</text>
</comment>
<evidence type="ECO:0000256" key="2">
    <source>
        <dbReference type="ARBA" id="ARBA00006679"/>
    </source>
</evidence>